<evidence type="ECO:0000256" key="1">
    <source>
        <dbReference type="ARBA" id="ARBA00011046"/>
    </source>
</evidence>
<keyword evidence="4" id="KW-0804">Transcription</keyword>
<name>A0A6P1MKJ9_9FIRM</name>
<comment type="similarity">
    <text evidence="1">Belongs to the BlaI transcriptional regulatory family.</text>
</comment>
<proteinExistence type="inferred from homology"/>
<gene>
    <name evidence="5" type="ORF">Ami3637_06905</name>
</gene>
<reference evidence="5 6" key="1">
    <citation type="submission" date="2020-01" db="EMBL/GenBank/DDBJ databases">
        <title>Genomic analysis of Aminipila sp. CBA3637.</title>
        <authorList>
            <person name="Kim Y.B."/>
            <person name="Roh S.W."/>
        </authorList>
    </citation>
    <scope>NUCLEOTIDE SEQUENCE [LARGE SCALE GENOMIC DNA]</scope>
    <source>
        <strain evidence="5 6">CBA3637</strain>
    </source>
</reference>
<dbReference type="Gene3D" id="1.10.10.10">
    <property type="entry name" value="Winged helix-like DNA-binding domain superfamily/Winged helix DNA-binding domain"/>
    <property type="match status" value="1"/>
</dbReference>
<dbReference type="AlphaFoldDB" id="A0A6P1MKJ9"/>
<evidence type="ECO:0000313" key="6">
    <source>
        <dbReference type="Proteomes" id="UP000463883"/>
    </source>
</evidence>
<dbReference type="SUPFAM" id="SSF46785">
    <property type="entry name" value="Winged helix' DNA-binding domain"/>
    <property type="match status" value="1"/>
</dbReference>
<accession>A0A6P1MKJ9</accession>
<dbReference type="GO" id="GO:0045892">
    <property type="term" value="P:negative regulation of DNA-templated transcription"/>
    <property type="evidence" value="ECO:0007669"/>
    <property type="project" value="InterPro"/>
</dbReference>
<evidence type="ECO:0000256" key="2">
    <source>
        <dbReference type="ARBA" id="ARBA00023015"/>
    </source>
</evidence>
<evidence type="ECO:0000256" key="4">
    <source>
        <dbReference type="ARBA" id="ARBA00023163"/>
    </source>
</evidence>
<dbReference type="RefSeq" id="WP_162361936.1">
    <property type="nucleotide sequence ID" value="NZ_CP047591.1"/>
</dbReference>
<keyword evidence="3" id="KW-0238">DNA-binding</keyword>
<dbReference type="GO" id="GO:0003677">
    <property type="term" value="F:DNA binding"/>
    <property type="evidence" value="ECO:0007669"/>
    <property type="project" value="UniProtKB-KW"/>
</dbReference>
<dbReference type="KEGG" id="amic:Ami3637_06905"/>
<evidence type="ECO:0000313" key="5">
    <source>
        <dbReference type="EMBL" id="QHI72166.1"/>
    </source>
</evidence>
<keyword evidence="2" id="KW-0805">Transcription regulation</keyword>
<dbReference type="Pfam" id="PF03965">
    <property type="entry name" value="Penicillinase_R"/>
    <property type="match status" value="1"/>
</dbReference>
<dbReference type="Proteomes" id="UP000463883">
    <property type="component" value="Chromosome"/>
</dbReference>
<organism evidence="5 6">
    <name type="scientific">Aminipila terrae</name>
    <dbReference type="NCBI Taxonomy" id="2697030"/>
    <lineage>
        <taxon>Bacteria</taxon>
        <taxon>Bacillati</taxon>
        <taxon>Bacillota</taxon>
        <taxon>Clostridia</taxon>
        <taxon>Peptostreptococcales</taxon>
        <taxon>Anaerovoracaceae</taxon>
        <taxon>Aminipila</taxon>
    </lineage>
</organism>
<evidence type="ECO:0000256" key="3">
    <source>
        <dbReference type="ARBA" id="ARBA00023125"/>
    </source>
</evidence>
<protein>
    <submittedName>
        <fullName evidence="5">BlaI/MecI/CopY family transcriptional regulator</fullName>
    </submittedName>
</protein>
<dbReference type="InterPro" id="IPR005650">
    <property type="entry name" value="BlaI_family"/>
</dbReference>
<dbReference type="Gene3D" id="1.10.4040.10">
    <property type="entry name" value="Penicillinase repressor domain"/>
    <property type="match status" value="1"/>
</dbReference>
<sequence length="129" mass="15061">MTINKKRLGDAELEIMMVLWRSSEPVTSNYILEQIQGIRKWALSTLMTSLARLGEKGFVHCDRTTRMNLYSALITENEYKAQESKTFLEKLYGNSLQNFVTSLYHNKVIDHADIKELQAYLDQLERENK</sequence>
<keyword evidence="6" id="KW-1185">Reference proteome</keyword>
<dbReference type="PIRSF" id="PIRSF019455">
    <property type="entry name" value="CopR_AtkY"/>
    <property type="match status" value="1"/>
</dbReference>
<dbReference type="EMBL" id="CP047591">
    <property type="protein sequence ID" value="QHI72166.1"/>
    <property type="molecule type" value="Genomic_DNA"/>
</dbReference>
<dbReference type="InterPro" id="IPR036390">
    <property type="entry name" value="WH_DNA-bd_sf"/>
</dbReference>
<dbReference type="InterPro" id="IPR036388">
    <property type="entry name" value="WH-like_DNA-bd_sf"/>
</dbReference>